<dbReference type="Pfam" id="PF00106">
    <property type="entry name" value="adh_short"/>
    <property type="match status" value="1"/>
</dbReference>
<protein>
    <submittedName>
        <fullName evidence="4">Short-chain dehydrogenase/reductase family protein</fullName>
    </submittedName>
</protein>
<dbReference type="InterPro" id="IPR002347">
    <property type="entry name" value="SDR_fam"/>
</dbReference>
<organism evidence="4 5">
    <name type="scientific">Reticulomyxa filosa</name>
    <dbReference type="NCBI Taxonomy" id="46433"/>
    <lineage>
        <taxon>Eukaryota</taxon>
        <taxon>Sar</taxon>
        <taxon>Rhizaria</taxon>
        <taxon>Retaria</taxon>
        <taxon>Foraminifera</taxon>
        <taxon>Monothalamids</taxon>
        <taxon>Reticulomyxidae</taxon>
        <taxon>Reticulomyxa</taxon>
    </lineage>
</organism>
<gene>
    <name evidence="4" type="ORF">RFI_23234</name>
</gene>
<dbReference type="Gene3D" id="3.40.50.720">
    <property type="entry name" value="NAD(P)-binding Rossmann-like Domain"/>
    <property type="match status" value="1"/>
</dbReference>
<dbReference type="InterPro" id="IPR036291">
    <property type="entry name" value="NAD(P)-bd_dom_sf"/>
</dbReference>
<keyword evidence="5" id="KW-1185">Reference proteome</keyword>
<dbReference type="PANTHER" id="PTHR44196:SF1">
    <property type="entry name" value="DEHYDROGENASE_REDUCTASE SDR FAMILY MEMBER 7B"/>
    <property type="match status" value="1"/>
</dbReference>
<keyword evidence="3" id="KW-1133">Transmembrane helix</keyword>
<dbReference type="PRINTS" id="PR00081">
    <property type="entry name" value="GDHRDH"/>
</dbReference>
<comment type="similarity">
    <text evidence="1">Belongs to the short-chain dehydrogenases/reductases (SDR) family.</text>
</comment>
<evidence type="ECO:0000313" key="4">
    <source>
        <dbReference type="EMBL" id="ETO14135.1"/>
    </source>
</evidence>
<dbReference type="GO" id="GO:0016491">
    <property type="term" value="F:oxidoreductase activity"/>
    <property type="evidence" value="ECO:0007669"/>
    <property type="project" value="UniProtKB-KW"/>
</dbReference>
<keyword evidence="3" id="KW-0812">Transmembrane</keyword>
<evidence type="ECO:0000256" key="3">
    <source>
        <dbReference type="SAM" id="Phobius"/>
    </source>
</evidence>
<sequence>MRQSFSVPLASVTRSKKVLNKYERPLAINLYHRSFLKKAMLQIAQRFQESSLWGLLVVRYLLSWIWFVMFHVGRLVMDLEFKSILITGGSSGIGKALALALVKRRAAREGASKKMTLILTGRNEEQLKEIKEQLQSMDDPTISSTYPLQVVCKSVDVSDAQAMKNLLQTMDNKYELDLVIANAGVGEMTIDSKEYWSASKDFLSINVLGVLNTILPAIKNFQDQLVRRAQRPHIAVIGSLASFLPITHDAYSASKCAVRCLCDDLRPQLRYWAIDLTFVAPGFVDTPIHKSKKNSDDGKRKTNPLPKFAFVTAEQAALFILDGLEQNLPFISFPKYLFIVSWLFGSLHPIALSFLNRYLLLQRFKKKKQKLKVTAEQFSRFILRLQIQMITRSSN</sequence>
<feature type="transmembrane region" description="Helical" evidence="3">
    <location>
        <begin position="52"/>
        <end position="72"/>
    </location>
</feature>
<dbReference type="AlphaFoldDB" id="X6MM17"/>
<dbReference type="Proteomes" id="UP000023152">
    <property type="component" value="Unassembled WGS sequence"/>
</dbReference>
<keyword evidence="2" id="KW-0560">Oxidoreductase</keyword>
<proteinExistence type="inferred from homology"/>
<evidence type="ECO:0000256" key="1">
    <source>
        <dbReference type="ARBA" id="ARBA00006484"/>
    </source>
</evidence>
<dbReference type="PANTHER" id="PTHR44196">
    <property type="entry name" value="DEHYDROGENASE/REDUCTASE SDR FAMILY MEMBER 7B"/>
    <property type="match status" value="1"/>
</dbReference>
<name>X6MM17_RETFI</name>
<dbReference type="EMBL" id="ASPP01020193">
    <property type="protein sequence ID" value="ETO14135.1"/>
    <property type="molecule type" value="Genomic_DNA"/>
</dbReference>
<dbReference type="GO" id="GO:0016020">
    <property type="term" value="C:membrane"/>
    <property type="evidence" value="ECO:0007669"/>
    <property type="project" value="TreeGrafter"/>
</dbReference>
<dbReference type="OrthoDB" id="16936at2759"/>
<dbReference type="SUPFAM" id="SSF51735">
    <property type="entry name" value="NAD(P)-binding Rossmann-fold domains"/>
    <property type="match status" value="1"/>
</dbReference>
<keyword evidence="3" id="KW-0472">Membrane</keyword>
<reference evidence="4 5" key="1">
    <citation type="journal article" date="2013" name="Curr. Biol.">
        <title>The Genome of the Foraminiferan Reticulomyxa filosa.</title>
        <authorList>
            <person name="Glockner G."/>
            <person name="Hulsmann N."/>
            <person name="Schleicher M."/>
            <person name="Noegel A.A."/>
            <person name="Eichinger L."/>
            <person name="Gallinger C."/>
            <person name="Pawlowski J."/>
            <person name="Sierra R."/>
            <person name="Euteneuer U."/>
            <person name="Pillet L."/>
            <person name="Moustafa A."/>
            <person name="Platzer M."/>
            <person name="Groth M."/>
            <person name="Szafranski K."/>
            <person name="Schliwa M."/>
        </authorList>
    </citation>
    <scope>NUCLEOTIDE SEQUENCE [LARGE SCALE GENOMIC DNA]</scope>
</reference>
<evidence type="ECO:0000256" key="2">
    <source>
        <dbReference type="ARBA" id="ARBA00023002"/>
    </source>
</evidence>
<evidence type="ECO:0000313" key="5">
    <source>
        <dbReference type="Proteomes" id="UP000023152"/>
    </source>
</evidence>
<feature type="transmembrane region" description="Helical" evidence="3">
    <location>
        <begin position="336"/>
        <end position="360"/>
    </location>
</feature>
<dbReference type="OMA" id="PEMGLYP"/>
<accession>X6MM17</accession>
<comment type="caution">
    <text evidence="4">The sequence shown here is derived from an EMBL/GenBank/DDBJ whole genome shotgun (WGS) entry which is preliminary data.</text>
</comment>